<evidence type="ECO:0000256" key="5">
    <source>
        <dbReference type="ARBA" id="ARBA00022679"/>
    </source>
</evidence>
<dbReference type="InterPro" id="IPR007010">
    <property type="entry name" value="PolA_pol_RNA-bd_dom"/>
</dbReference>
<dbReference type="Pfam" id="PF04926">
    <property type="entry name" value="PAP_RNA-bind"/>
    <property type="match status" value="1"/>
</dbReference>
<comment type="cofactor">
    <cofactor evidence="13">
        <name>Mg(2+)</name>
        <dbReference type="ChEBI" id="CHEBI:18420"/>
    </cofactor>
    <text evidence="13">Binds 2 magnesium ions. Also active with manganese.</text>
</comment>
<keyword evidence="6 13" id="KW-0479">Metal-binding</keyword>
<feature type="region of interest" description="Disordered" evidence="14">
    <location>
        <begin position="568"/>
        <end position="607"/>
    </location>
</feature>
<protein>
    <recommendedName>
        <fullName evidence="11">Poly(A) polymerase</fullName>
        <ecNumber evidence="11">2.7.7.19</ecNumber>
    </recommendedName>
</protein>
<dbReference type="SUPFAM" id="SSF81631">
    <property type="entry name" value="PAP/OAS1 substrate-binding domain"/>
    <property type="match status" value="1"/>
</dbReference>
<dbReference type="GO" id="GO:0033620">
    <property type="term" value="C:Mei2 nuclear dot complex"/>
    <property type="evidence" value="ECO:0007669"/>
    <property type="project" value="EnsemblFungi"/>
</dbReference>
<dbReference type="GO" id="GO:1990817">
    <property type="term" value="F:poly(A) RNA polymerase activity"/>
    <property type="evidence" value="ECO:0007669"/>
    <property type="project" value="UniProtKB-UniRule"/>
</dbReference>
<keyword evidence="19" id="KW-1185">Reference proteome</keyword>
<feature type="domain" description="Poly(A) polymerase nucleotidyltransferase" evidence="17">
    <location>
        <begin position="13"/>
        <end position="210"/>
    </location>
</feature>
<evidence type="ECO:0000313" key="19">
    <source>
        <dbReference type="Proteomes" id="UP000019478"/>
    </source>
</evidence>
<evidence type="ECO:0000256" key="6">
    <source>
        <dbReference type="ARBA" id="ARBA00022723"/>
    </source>
</evidence>
<feature type="region of interest" description="Disordered" evidence="14">
    <location>
        <begin position="453"/>
        <end position="476"/>
    </location>
</feature>
<dbReference type="GO" id="GO:1990251">
    <property type="term" value="C:nuclear exosome focus"/>
    <property type="evidence" value="ECO:0007669"/>
    <property type="project" value="EnsemblFungi"/>
</dbReference>
<dbReference type="PIRSF" id="PIRSF018425">
    <property type="entry name" value="PolyA_polymerase"/>
    <property type="match status" value="1"/>
</dbReference>
<evidence type="ECO:0000256" key="10">
    <source>
        <dbReference type="ARBA" id="ARBA00023242"/>
    </source>
</evidence>
<sequence>MATPGPSAPKQWGVSPPISTALPEPLDNEKTAELVEELKRENNYEPMDETKKRMSTLGLLNRVTQEFVREVSRKKRLPPSQIDQFGGKIYPYGSYRLGVFGPGSDIDTLAVAPRHITREDFFEHFPTVLERMAGPGAITSLTAVPDSFVPIIKLVLNGIEIDLIFASIASLQRIPKDLTLNDNNLLLGLDQPTIRAVTGPRVTDEILSLVPEQKTFRTALRAIKLWAQRRAIYANIVGYPGGVAWALLVARVCQLYPHAVGATIVDKFFFVISHWEWPTPVMLKDIEKVKNTEQNKFFKVWNPAIYPGDRKNIMPIITPAFPSMCATYNISQSGKTVILRELKRGGEITNKIFSGKAQWSDLFRKHTFFTADHKYYLSVTASSLNADSAKAWAGLVESKVRIFVMQLEAIQEIELARPFTKGFKRVHKCSDEMQIREVQKASMKYKVEETKTMESTDPELVTTNGEGATVPSVDSAKPEAEQGGLTVYTYTFYIGIDTVAKRLDLVPAFRAFKDICENWAGFNRDIHHLSLASTRSWDLPEDLFDEKAGEVRPSKPIKKIVKAAKPEAKPARRTISEVEDAETNGDSVKRQKVIQLTPTPTPAAAPA</sequence>
<accession>W9YCL9</accession>
<keyword evidence="10 11" id="KW-0539">Nucleus</keyword>
<dbReference type="Gene3D" id="1.10.1410.10">
    <property type="match status" value="1"/>
</dbReference>
<dbReference type="GeneID" id="19168469"/>
<dbReference type="GO" id="GO:0005829">
    <property type="term" value="C:cytosol"/>
    <property type="evidence" value="ECO:0007669"/>
    <property type="project" value="EnsemblFungi"/>
</dbReference>
<feature type="binding site" evidence="12">
    <location>
        <position position="224"/>
    </location>
    <ligand>
        <name>ATP</name>
        <dbReference type="ChEBI" id="CHEBI:30616"/>
    </ligand>
</feature>
<gene>
    <name evidence="18" type="ORF">A1O3_04349</name>
</gene>
<dbReference type="HOGENOM" id="CLU_011511_4_1_1"/>
<evidence type="ECO:0000259" key="17">
    <source>
        <dbReference type="Pfam" id="PF20750"/>
    </source>
</evidence>
<dbReference type="GO" id="GO:0180010">
    <property type="term" value="P:co-transcriptional mRNA 3'-end processing, cleavage and polyadenylation pathway"/>
    <property type="evidence" value="ECO:0007669"/>
    <property type="project" value="EnsemblFungi"/>
</dbReference>
<dbReference type="eggNOG" id="KOG2245">
    <property type="taxonomic scope" value="Eukaryota"/>
</dbReference>
<evidence type="ECO:0000256" key="14">
    <source>
        <dbReference type="SAM" id="MobiDB-lite"/>
    </source>
</evidence>
<keyword evidence="4 11" id="KW-0507">mRNA processing</keyword>
<dbReference type="GO" id="GO:0033621">
    <property type="term" value="P:nuclear mRNA surveillance of meiosis-specific transcripts"/>
    <property type="evidence" value="ECO:0007669"/>
    <property type="project" value="EnsemblFungi"/>
</dbReference>
<feature type="binding site" evidence="12">
    <location>
        <position position="233"/>
    </location>
    <ligand>
        <name>ATP</name>
        <dbReference type="ChEBI" id="CHEBI:30616"/>
    </ligand>
</feature>
<dbReference type="SUPFAM" id="SSF55003">
    <property type="entry name" value="PAP/Archaeal CCA-adding enzyme, C-terminal domain"/>
    <property type="match status" value="1"/>
</dbReference>
<comment type="similarity">
    <text evidence="3 11">Belongs to the poly(A) polymerase family.</text>
</comment>
<dbReference type="Pfam" id="PF20750">
    <property type="entry name" value="PAP_NTPase"/>
    <property type="match status" value="1"/>
</dbReference>
<evidence type="ECO:0000256" key="11">
    <source>
        <dbReference type="PIRNR" id="PIRNR018425"/>
    </source>
</evidence>
<evidence type="ECO:0000256" key="1">
    <source>
        <dbReference type="ARBA" id="ARBA00001936"/>
    </source>
</evidence>
<dbReference type="InterPro" id="IPR043519">
    <property type="entry name" value="NT_sf"/>
</dbReference>
<keyword evidence="7 11" id="KW-0547">Nucleotide-binding</keyword>
<dbReference type="CDD" id="cd05402">
    <property type="entry name" value="NT_PAP_TUTase"/>
    <property type="match status" value="1"/>
</dbReference>
<dbReference type="EC" id="2.7.7.19" evidence="11"/>
<feature type="domain" description="Poly(A) polymerase central" evidence="16">
    <location>
        <begin position="215"/>
        <end position="365"/>
    </location>
</feature>
<reference evidence="18 19" key="1">
    <citation type="submission" date="2013-03" db="EMBL/GenBank/DDBJ databases">
        <title>The Genome Sequence of Capronia epimyces CBS 606.96.</title>
        <authorList>
            <consortium name="The Broad Institute Genomics Platform"/>
            <person name="Cuomo C."/>
            <person name="de Hoog S."/>
            <person name="Gorbushina A."/>
            <person name="Walker B."/>
            <person name="Young S.K."/>
            <person name="Zeng Q."/>
            <person name="Gargeya S."/>
            <person name="Fitzgerald M."/>
            <person name="Haas B."/>
            <person name="Abouelleil A."/>
            <person name="Allen A.W."/>
            <person name="Alvarado L."/>
            <person name="Arachchi H.M."/>
            <person name="Berlin A.M."/>
            <person name="Chapman S.B."/>
            <person name="Gainer-Dewar J."/>
            <person name="Goldberg J."/>
            <person name="Griggs A."/>
            <person name="Gujja S."/>
            <person name="Hansen M."/>
            <person name="Howarth C."/>
            <person name="Imamovic A."/>
            <person name="Ireland A."/>
            <person name="Larimer J."/>
            <person name="McCowan C."/>
            <person name="Murphy C."/>
            <person name="Pearson M."/>
            <person name="Poon T.W."/>
            <person name="Priest M."/>
            <person name="Roberts A."/>
            <person name="Saif S."/>
            <person name="Shea T."/>
            <person name="Sisk P."/>
            <person name="Sykes S."/>
            <person name="Wortman J."/>
            <person name="Nusbaum C."/>
            <person name="Birren B."/>
        </authorList>
    </citation>
    <scope>NUCLEOTIDE SEQUENCE [LARGE SCALE GENOMIC DNA]</scope>
    <source>
        <strain evidence="18 19">CBS 606.96</strain>
    </source>
</reference>
<feature type="binding site" evidence="13">
    <location>
        <position position="107"/>
    </location>
    <ligand>
        <name>Mg(2+)</name>
        <dbReference type="ChEBI" id="CHEBI:18420"/>
        <label>2</label>
        <note>catalytic</note>
    </ligand>
</feature>
<feature type="binding site" evidence="13">
    <location>
        <position position="162"/>
    </location>
    <ligand>
        <name>Mg(2+)</name>
        <dbReference type="ChEBI" id="CHEBI:18420"/>
        <label>2</label>
        <note>catalytic</note>
    </ligand>
</feature>
<comment type="subcellular location">
    <subcellularLocation>
        <location evidence="2 11">Nucleus</location>
    </subcellularLocation>
</comment>
<dbReference type="Gene3D" id="3.30.70.590">
    <property type="entry name" value="Poly(A) polymerase predicted RNA binding domain"/>
    <property type="match status" value="1"/>
</dbReference>
<dbReference type="OrthoDB" id="412748at2759"/>
<comment type="caution">
    <text evidence="18">The sequence shown here is derived from an EMBL/GenBank/DDBJ whole genome shotgun (WGS) entry which is preliminary data.</text>
</comment>
<evidence type="ECO:0000256" key="4">
    <source>
        <dbReference type="ARBA" id="ARBA00022664"/>
    </source>
</evidence>
<dbReference type="InterPro" id="IPR007012">
    <property type="entry name" value="PolA_pol_cen_dom"/>
</dbReference>
<feature type="domain" description="Poly(A) polymerase RNA-binding" evidence="15">
    <location>
        <begin position="367"/>
        <end position="554"/>
    </location>
</feature>
<feature type="binding site" evidence="13">
    <location>
        <position position="105"/>
    </location>
    <ligand>
        <name>Mg(2+)</name>
        <dbReference type="ChEBI" id="CHEBI:18420"/>
        <label>2</label>
        <note>catalytic</note>
    </ligand>
</feature>
<evidence type="ECO:0000259" key="16">
    <source>
        <dbReference type="Pfam" id="PF04928"/>
    </source>
</evidence>
<dbReference type="Pfam" id="PF04928">
    <property type="entry name" value="PAP_central"/>
    <property type="match status" value="1"/>
</dbReference>
<evidence type="ECO:0000256" key="9">
    <source>
        <dbReference type="ARBA" id="ARBA00022842"/>
    </source>
</evidence>
<dbReference type="FunFam" id="1.10.1410.10:FF:000001">
    <property type="entry name" value="Putative poly(A) polymerase gamma"/>
    <property type="match status" value="1"/>
</dbReference>
<dbReference type="Proteomes" id="UP000019478">
    <property type="component" value="Unassembled WGS sequence"/>
</dbReference>
<dbReference type="GO" id="GO:0005524">
    <property type="term" value="F:ATP binding"/>
    <property type="evidence" value="ECO:0007669"/>
    <property type="project" value="UniProtKB-UniRule"/>
</dbReference>
<name>W9YCL9_9EURO</name>
<dbReference type="GO" id="GO:0046872">
    <property type="term" value="F:metal ion binding"/>
    <property type="evidence" value="ECO:0007669"/>
    <property type="project" value="UniProtKB-KW"/>
</dbReference>
<dbReference type="Gene3D" id="3.30.460.10">
    <property type="entry name" value="Beta Polymerase, domain 2"/>
    <property type="match status" value="1"/>
</dbReference>
<feature type="binding site" evidence="12">
    <location>
        <position position="162"/>
    </location>
    <ligand>
        <name>ATP</name>
        <dbReference type="ChEBI" id="CHEBI:30616"/>
    </ligand>
</feature>
<evidence type="ECO:0000313" key="18">
    <source>
        <dbReference type="EMBL" id="EXJ87390.1"/>
    </source>
</evidence>
<dbReference type="InterPro" id="IPR011068">
    <property type="entry name" value="NuclTrfase_I-like_C"/>
</dbReference>
<feature type="region of interest" description="Disordered" evidence="14">
    <location>
        <begin position="1"/>
        <end position="27"/>
    </location>
</feature>
<evidence type="ECO:0000256" key="2">
    <source>
        <dbReference type="ARBA" id="ARBA00004123"/>
    </source>
</evidence>
<comment type="catalytic activity">
    <reaction evidence="11">
        <text>RNA(n) + ATP = RNA(n)-3'-adenine ribonucleotide + diphosphate</text>
        <dbReference type="Rhea" id="RHEA:11332"/>
        <dbReference type="Rhea" id="RHEA-COMP:14527"/>
        <dbReference type="Rhea" id="RHEA-COMP:17347"/>
        <dbReference type="ChEBI" id="CHEBI:30616"/>
        <dbReference type="ChEBI" id="CHEBI:33019"/>
        <dbReference type="ChEBI" id="CHEBI:140395"/>
        <dbReference type="ChEBI" id="CHEBI:173115"/>
        <dbReference type="EC" id="2.7.7.19"/>
    </reaction>
</comment>
<evidence type="ECO:0000256" key="12">
    <source>
        <dbReference type="PIRSR" id="PIRSR018425-1"/>
    </source>
</evidence>
<dbReference type="EMBL" id="AMGY01000003">
    <property type="protein sequence ID" value="EXJ87390.1"/>
    <property type="molecule type" value="Genomic_DNA"/>
</dbReference>
<dbReference type="InterPro" id="IPR048840">
    <property type="entry name" value="PolA_pol_NTPase"/>
</dbReference>
<dbReference type="FunFam" id="3.30.460.10:FF:000002">
    <property type="entry name" value="Poly(A) polymerase alpha, putative"/>
    <property type="match status" value="1"/>
</dbReference>
<dbReference type="PANTHER" id="PTHR10682:SF10">
    <property type="entry name" value="POLYNUCLEOTIDE ADENYLYLTRANSFERASE"/>
    <property type="match status" value="1"/>
</dbReference>
<evidence type="ECO:0000256" key="8">
    <source>
        <dbReference type="ARBA" id="ARBA00022840"/>
    </source>
</evidence>
<dbReference type="STRING" id="1182542.W9YCL9"/>
<evidence type="ECO:0000259" key="15">
    <source>
        <dbReference type="Pfam" id="PF04926"/>
    </source>
</evidence>
<dbReference type="RefSeq" id="XP_007732669.1">
    <property type="nucleotide sequence ID" value="XM_007734479.1"/>
</dbReference>
<dbReference type="GO" id="GO:0071920">
    <property type="term" value="C:cleavage body"/>
    <property type="evidence" value="ECO:0007669"/>
    <property type="project" value="EnsemblFungi"/>
</dbReference>
<comment type="cofactor">
    <cofactor evidence="1">
        <name>Mn(2+)</name>
        <dbReference type="ChEBI" id="CHEBI:29035"/>
    </cofactor>
</comment>
<feature type="binding site" evidence="13">
    <location>
        <position position="105"/>
    </location>
    <ligand>
        <name>Mg(2+)</name>
        <dbReference type="ChEBI" id="CHEBI:18420"/>
        <label>1</label>
        <note>catalytic</note>
    </ligand>
</feature>
<evidence type="ECO:0000256" key="3">
    <source>
        <dbReference type="ARBA" id="ARBA00010912"/>
    </source>
</evidence>
<evidence type="ECO:0000256" key="7">
    <source>
        <dbReference type="ARBA" id="ARBA00022741"/>
    </source>
</evidence>
<keyword evidence="8 11" id="KW-0067">ATP-binding</keyword>
<organism evidence="18 19">
    <name type="scientific">Capronia epimyces CBS 606.96</name>
    <dbReference type="NCBI Taxonomy" id="1182542"/>
    <lineage>
        <taxon>Eukaryota</taxon>
        <taxon>Fungi</taxon>
        <taxon>Dikarya</taxon>
        <taxon>Ascomycota</taxon>
        <taxon>Pezizomycotina</taxon>
        <taxon>Eurotiomycetes</taxon>
        <taxon>Chaetothyriomycetidae</taxon>
        <taxon>Chaetothyriales</taxon>
        <taxon>Herpotrichiellaceae</taxon>
        <taxon>Capronia</taxon>
    </lineage>
</organism>
<dbReference type="GO" id="GO:0003723">
    <property type="term" value="F:RNA binding"/>
    <property type="evidence" value="ECO:0007669"/>
    <property type="project" value="UniProtKB-UniRule"/>
</dbReference>
<dbReference type="AlphaFoldDB" id="W9YCL9"/>
<dbReference type="SUPFAM" id="SSF81301">
    <property type="entry name" value="Nucleotidyltransferase"/>
    <property type="match status" value="1"/>
</dbReference>
<dbReference type="GO" id="GO:0005847">
    <property type="term" value="C:mRNA cleavage and polyadenylation specificity factor complex"/>
    <property type="evidence" value="ECO:0007669"/>
    <property type="project" value="EnsemblFungi"/>
</dbReference>
<keyword evidence="9 13" id="KW-0460">Magnesium</keyword>
<feature type="binding site" evidence="12">
    <location>
        <begin position="242"/>
        <end position="243"/>
    </location>
    <ligand>
        <name>ATP</name>
        <dbReference type="ChEBI" id="CHEBI:30616"/>
    </ligand>
</feature>
<feature type="binding site" evidence="13">
    <location>
        <position position="107"/>
    </location>
    <ligand>
        <name>Mg(2+)</name>
        <dbReference type="ChEBI" id="CHEBI:18420"/>
        <label>1</label>
        <note>catalytic</note>
    </ligand>
</feature>
<evidence type="ECO:0000256" key="13">
    <source>
        <dbReference type="PIRSR" id="PIRSR018425-2"/>
    </source>
</evidence>
<feature type="binding site" evidence="12">
    <location>
        <begin position="105"/>
        <end position="107"/>
    </location>
    <ligand>
        <name>ATP</name>
        <dbReference type="ChEBI" id="CHEBI:30616"/>
    </ligand>
</feature>
<proteinExistence type="inferred from homology"/>
<dbReference type="InterPro" id="IPR014492">
    <property type="entry name" value="PolyA_polymerase"/>
</dbReference>
<keyword evidence="5 11" id="KW-0808">Transferase</keyword>
<comment type="function">
    <text evidence="11">Polymerase that creates the 3'-poly(A) tail of mRNA's.</text>
</comment>
<dbReference type="PANTHER" id="PTHR10682">
    <property type="entry name" value="POLY A POLYMERASE"/>
    <property type="match status" value="1"/>
</dbReference>